<proteinExistence type="predicted"/>
<protein>
    <recommendedName>
        <fullName evidence="3">Retrovirus-related Pol polyprotein from transposon TNT 1-94</fullName>
    </recommendedName>
</protein>
<accession>A0A8T3BF17</accession>
<dbReference type="Proteomes" id="UP000829196">
    <property type="component" value="Unassembled WGS sequence"/>
</dbReference>
<comment type="caution">
    <text evidence="1">The sequence shown here is derived from an EMBL/GenBank/DDBJ whole genome shotgun (WGS) entry which is preliminary data.</text>
</comment>
<dbReference type="AlphaFoldDB" id="A0A8T3BF17"/>
<reference evidence="1" key="1">
    <citation type="journal article" date="2022" name="Front. Genet.">
        <title>Chromosome-Scale Assembly of the Dendrobium nobile Genome Provides Insights Into the Molecular Mechanism of the Biosynthesis of the Medicinal Active Ingredient of Dendrobium.</title>
        <authorList>
            <person name="Xu Q."/>
            <person name="Niu S.-C."/>
            <person name="Li K.-L."/>
            <person name="Zheng P.-J."/>
            <person name="Zhang X.-J."/>
            <person name="Jia Y."/>
            <person name="Liu Y."/>
            <person name="Niu Y.-X."/>
            <person name="Yu L.-H."/>
            <person name="Chen D.-F."/>
            <person name="Zhang G.-Q."/>
        </authorList>
    </citation>
    <scope>NUCLEOTIDE SEQUENCE</scope>
    <source>
        <tissue evidence="1">Leaf</tissue>
    </source>
</reference>
<sequence length="226" mass="25806">MPVSLIFIISNIKNLIPHSLTPENYVIWCIQIFQHLSANGYADHLTGKTLPPVDANSQEHARWRLIDSNFILALFSTISPTLLPYVITSTTAQEVWTILKRRLQSMSRSQVIQLKNELHHIQMNNLTMQQYISQIKNIVDNIVASGMKIDPEDIILYILNGLPSTYNSFKTTIRTSPLPIDLDNLYSLLCSEEIHINQDLQKDQSTYDLLRLSPLCHLTESVPKPI</sequence>
<organism evidence="1 2">
    <name type="scientific">Dendrobium nobile</name>
    <name type="common">Orchid</name>
    <dbReference type="NCBI Taxonomy" id="94219"/>
    <lineage>
        <taxon>Eukaryota</taxon>
        <taxon>Viridiplantae</taxon>
        <taxon>Streptophyta</taxon>
        <taxon>Embryophyta</taxon>
        <taxon>Tracheophyta</taxon>
        <taxon>Spermatophyta</taxon>
        <taxon>Magnoliopsida</taxon>
        <taxon>Liliopsida</taxon>
        <taxon>Asparagales</taxon>
        <taxon>Orchidaceae</taxon>
        <taxon>Epidendroideae</taxon>
        <taxon>Malaxideae</taxon>
        <taxon>Dendrobiinae</taxon>
        <taxon>Dendrobium</taxon>
    </lineage>
</organism>
<evidence type="ECO:0000313" key="1">
    <source>
        <dbReference type="EMBL" id="KAI0510984.1"/>
    </source>
</evidence>
<evidence type="ECO:0008006" key="3">
    <source>
        <dbReference type="Google" id="ProtNLM"/>
    </source>
</evidence>
<dbReference type="EMBL" id="JAGYWB010000009">
    <property type="protein sequence ID" value="KAI0510984.1"/>
    <property type="molecule type" value="Genomic_DNA"/>
</dbReference>
<keyword evidence="2" id="KW-1185">Reference proteome</keyword>
<dbReference type="PANTHER" id="PTHR47481">
    <property type="match status" value="1"/>
</dbReference>
<dbReference type="OrthoDB" id="684929at2759"/>
<dbReference type="PANTHER" id="PTHR47481:SF31">
    <property type="entry name" value="OS01G0873500 PROTEIN"/>
    <property type="match status" value="1"/>
</dbReference>
<gene>
    <name evidence="1" type="ORF">KFK09_011600</name>
</gene>
<evidence type="ECO:0000313" key="2">
    <source>
        <dbReference type="Proteomes" id="UP000829196"/>
    </source>
</evidence>
<name>A0A8T3BF17_DENNO</name>
<dbReference type="Pfam" id="PF14223">
    <property type="entry name" value="Retrotran_gag_2"/>
    <property type="match status" value="1"/>
</dbReference>